<name>A0ABS5L548_9ACTN</name>
<reference evidence="2 3" key="1">
    <citation type="submission" date="2020-02" db="EMBL/GenBank/DDBJ databases">
        <title>Acidophilic actinobacteria isolated from forest soil.</title>
        <authorList>
            <person name="Golinska P."/>
        </authorList>
    </citation>
    <scope>NUCLEOTIDE SEQUENCE [LARGE SCALE GENOMIC DNA]</scope>
    <source>
        <strain evidence="2 3">NL8</strain>
    </source>
</reference>
<evidence type="ECO:0000313" key="3">
    <source>
        <dbReference type="Proteomes" id="UP000730482"/>
    </source>
</evidence>
<sequence>MNDLQDRLAALDAHVASYWPTRHREVLTWGKGPIEERVPGFRVLRVEPAQALDAWVYVSVGASTSAETSGLEYFVMSPAKDDLIVETLAMVAHFQSFAAHPLAIGSIINIGRPWFPGSQCDHLVVTLPYPFGPSLEIAEAARFVWLVPITASEAAFIRESGFDTFEDRLEASGVDVIDPKRRAIA</sequence>
<proteinExistence type="predicted"/>
<evidence type="ECO:0000313" key="2">
    <source>
        <dbReference type="EMBL" id="MBS2553447.1"/>
    </source>
</evidence>
<protein>
    <submittedName>
        <fullName evidence="2">Suppressor of fused domain protein</fullName>
    </submittedName>
</protein>
<gene>
    <name evidence="2" type="ORF">KGQ19_42005</name>
</gene>
<dbReference type="Proteomes" id="UP000730482">
    <property type="component" value="Unassembled WGS sequence"/>
</dbReference>
<dbReference type="RefSeq" id="WP_212020011.1">
    <property type="nucleotide sequence ID" value="NZ_JAAFYZ010000255.1"/>
</dbReference>
<dbReference type="Pfam" id="PF05076">
    <property type="entry name" value="SUFU"/>
    <property type="match status" value="1"/>
</dbReference>
<feature type="domain" description="Suppressor of fused-like" evidence="1">
    <location>
        <begin position="42"/>
        <end position="182"/>
    </location>
</feature>
<dbReference type="EMBL" id="JAAFYZ010000255">
    <property type="protein sequence ID" value="MBS2553447.1"/>
    <property type="molecule type" value="Genomic_DNA"/>
</dbReference>
<keyword evidence="3" id="KW-1185">Reference proteome</keyword>
<dbReference type="InterPro" id="IPR020941">
    <property type="entry name" value="SUFU-like_domain"/>
</dbReference>
<evidence type="ECO:0000259" key="1">
    <source>
        <dbReference type="Pfam" id="PF05076"/>
    </source>
</evidence>
<comment type="caution">
    <text evidence="2">The sequence shown here is derived from an EMBL/GenBank/DDBJ whole genome shotgun (WGS) entry which is preliminary data.</text>
</comment>
<organism evidence="2 3">
    <name type="scientific">Catenulispora pinistramenti</name>
    <dbReference type="NCBI Taxonomy" id="2705254"/>
    <lineage>
        <taxon>Bacteria</taxon>
        <taxon>Bacillati</taxon>
        <taxon>Actinomycetota</taxon>
        <taxon>Actinomycetes</taxon>
        <taxon>Catenulisporales</taxon>
        <taxon>Catenulisporaceae</taxon>
        <taxon>Catenulispora</taxon>
    </lineage>
</organism>
<accession>A0ABS5L548</accession>